<dbReference type="InterPro" id="IPR005496">
    <property type="entry name" value="Integral_membrane_TerC"/>
</dbReference>
<comment type="subcellular location">
    <subcellularLocation>
        <location evidence="1">Membrane</location>
        <topology evidence="1">Multi-pass membrane protein</topology>
    </subcellularLocation>
</comment>
<evidence type="ECO:0000256" key="4">
    <source>
        <dbReference type="ARBA" id="ARBA00022989"/>
    </source>
</evidence>
<evidence type="ECO:0000256" key="1">
    <source>
        <dbReference type="ARBA" id="ARBA00004141"/>
    </source>
</evidence>
<accession>A0A6B3TN11</accession>
<dbReference type="RefSeq" id="WP_163250296.1">
    <property type="nucleotide sequence ID" value="NZ_JAAIUV010000002.1"/>
</dbReference>
<sequence>MEKVLQEIIDHYQAFFSLEAFEQIFLDPYSWGVIGSLVLLEGLLSSDNALVLAVMVKHLPKEQRRKALFYGIFGAYLFRFLIIGIGIAFIQKGWIMIVAGHYLLYIALKNLLQDKVEEEEVARHQWGFWGTILTVEMMDIAFSIDSIVAALGVSDQEWVLFLGGIIGILMMRGAAQLFLGLIKRVPEFEATSFVLIAIIGVKMIVSPFGYHMNEIVFFGLLICTFLGTFIVHWIRKDSGNEPTV</sequence>
<keyword evidence="4 6" id="KW-1133">Transmembrane helix</keyword>
<dbReference type="EMBL" id="JAAIUV010000002">
    <property type="protein sequence ID" value="NEX77736.1"/>
    <property type="molecule type" value="Genomic_DNA"/>
</dbReference>
<feature type="transmembrane region" description="Helical" evidence="6">
    <location>
        <begin position="67"/>
        <end position="88"/>
    </location>
</feature>
<keyword evidence="3 6" id="KW-0812">Transmembrane</keyword>
<evidence type="ECO:0000256" key="5">
    <source>
        <dbReference type="ARBA" id="ARBA00023136"/>
    </source>
</evidence>
<dbReference type="GO" id="GO:0016020">
    <property type="term" value="C:membrane"/>
    <property type="evidence" value="ECO:0007669"/>
    <property type="project" value="UniProtKB-SubCell"/>
</dbReference>
<evidence type="ECO:0000256" key="6">
    <source>
        <dbReference type="SAM" id="Phobius"/>
    </source>
</evidence>
<evidence type="ECO:0000256" key="2">
    <source>
        <dbReference type="ARBA" id="ARBA00007511"/>
    </source>
</evidence>
<dbReference type="Proteomes" id="UP000481621">
    <property type="component" value="Unassembled WGS sequence"/>
</dbReference>
<evidence type="ECO:0000313" key="7">
    <source>
        <dbReference type="EMBL" id="NEX77736.1"/>
    </source>
</evidence>
<feature type="transmembrane region" description="Helical" evidence="6">
    <location>
        <begin position="133"/>
        <end position="152"/>
    </location>
</feature>
<evidence type="ECO:0000256" key="3">
    <source>
        <dbReference type="ARBA" id="ARBA00022692"/>
    </source>
</evidence>
<dbReference type="NCBIfam" id="TIGR03716">
    <property type="entry name" value="R_switched_YkoY"/>
    <property type="match status" value="1"/>
</dbReference>
<dbReference type="PANTHER" id="PTHR30238:SF6">
    <property type="entry name" value="TERC-LIKE PROTEIN"/>
    <property type="match status" value="1"/>
</dbReference>
<evidence type="ECO:0008006" key="9">
    <source>
        <dbReference type="Google" id="ProtNLM"/>
    </source>
</evidence>
<proteinExistence type="inferred from homology"/>
<dbReference type="InterPro" id="IPR022493">
    <property type="entry name" value="CHP03716_TM_YkoY"/>
</dbReference>
<evidence type="ECO:0000313" key="8">
    <source>
        <dbReference type="Proteomes" id="UP000481621"/>
    </source>
</evidence>
<comment type="caution">
    <text evidence="7">The sequence shown here is derived from an EMBL/GenBank/DDBJ whole genome shotgun (WGS) entry which is preliminary data.</text>
</comment>
<comment type="similarity">
    <text evidence="2">Belongs to the TerC family.</text>
</comment>
<feature type="transmembrane region" description="Helical" evidence="6">
    <location>
        <begin position="215"/>
        <end position="234"/>
    </location>
</feature>
<gene>
    <name evidence="7" type="ORF">G4Z05_02385</name>
</gene>
<keyword evidence="5 6" id="KW-0472">Membrane</keyword>
<keyword evidence="8" id="KW-1185">Reference proteome</keyword>
<name>A0A6B3TN11_9BACI</name>
<feature type="transmembrane region" description="Helical" evidence="6">
    <location>
        <begin position="191"/>
        <end position="209"/>
    </location>
</feature>
<protein>
    <recommendedName>
        <fullName evidence="9">TerC family protein</fullName>
    </recommendedName>
</protein>
<organism evidence="7 8">
    <name type="scientific">Neobacillus thermocopriae</name>
    <dbReference type="NCBI Taxonomy" id="1215031"/>
    <lineage>
        <taxon>Bacteria</taxon>
        <taxon>Bacillati</taxon>
        <taxon>Bacillota</taxon>
        <taxon>Bacilli</taxon>
        <taxon>Bacillales</taxon>
        <taxon>Bacillaceae</taxon>
        <taxon>Neobacillus</taxon>
    </lineage>
</organism>
<dbReference type="Pfam" id="PF03741">
    <property type="entry name" value="TerC"/>
    <property type="match status" value="1"/>
</dbReference>
<dbReference type="AlphaFoldDB" id="A0A6B3TN11"/>
<feature type="transmembrane region" description="Helical" evidence="6">
    <location>
        <begin position="158"/>
        <end position="179"/>
    </location>
</feature>
<dbReference type="PANTHER" id="PTHR30238">
    <property type="entry name" value="MEMBRANE BOUND PREDICTED REDOX MODULATOR"/>
    <property type="match status" value="1"/>
</dbReference>
<feature type="transmembrane region" description="Helical" evidence="6">
    <location>
        <begin position="94"/>
        <end position="112"/>
    </location>
</feature>
<reference evidence="7" key="1">
    <citation type="submission" date="2020-02" db="EMBL/GenBank/DDBJ databases">
        <title>Bacillus sedimentmangrovi sp. nov., isolated from sediment of the mangrove ecosystem.</title>
        <authorList>
            <person name="Liu G."/>
        </authorList>
    </citation>
    <scope>NUCLEOTIDE SEQUENCE [LARGE SCALE GENOMIC DNA]</scope>
    <source>
        <strain evidence="7">SgZ-7</strain>
    </source>
</reference>